<gene>
    <name evidence="2" type="ORF">DERYTH_LOCUS22721</name>
</gene>
<reference evidence="2" key="1">
    <citation type="submission" date="2021-06" db="EMBL/GenBank/DDBJ databases">
        <authorList>
            <person name="Kallberg Y."/>
            <person name="Tangrot J."/>
            <person name="Rosling A."/>
        </authorList>
    </citation>
    <scope>NUCLEOTIDE SEQUENCE</scope>
    <source>
        <strain evidence="2">MA453B</strain>
    </source>
</reference>
<dbReference type="OrthoDB" id="10685626at2759"/>
<organism evidence="2 3">
    <name type="scientific">Dentiscutata erythropus</name>
    <dbReference type="NCBI Taxonomy" id="1348616"/>
    <lineage>
        <taxon>Eukaryota</taxon>
        <taxon>Fungi</taxon>
        <taxon>Fungi incertae sedis</taxon>
        <taxon>Mucoromycota</taxon>
        <taxon>Glomeromycotina</taxon>
        <taxon>Glomeromycetes</taxon>
        <taxon>Diversisporales</taxon>
        <taxon>Gigasporaceae</taxon>
        <taxon>Dentiscutata</taxon>
    </lineage>
</organism>
<dbReference type="AlphaFoldDB" id="A0A9N9P7M0"/>
<accession>A0A9N9P7M0</accession>
<name>A0A9N9P7M0_9GLOM</name>
<keyword evidence="1" id="KW-0732">Signal</keyword>
<evidence type="ECO:0000313" key="2">
    <source>
        <dbReference type="EMBL" id="CAG8797662.1"/>
    </source>
</evidence>
<evidence type="ECO:0000256" key="1">
    <source>
        <dbReference type="SAM" id="SignalP"/>
    </source>
</evidence>
<feature type="signal peptide" evidence="1">
    <location>
        <begin position="1"/>
        <end position="23"/>
    </location>
</feature>
<sequence length="90" mass="10144">MGFRIFVCLSILLSFFITTEVYGHWCIATATSTLSHTKTVCGKRHHRPTGLICGHPEKRHVPRCSWTTTRTVATVTCTPVCQAHNHLHKD</sequence>
<feature type="chain" id="PRO_5040328401" evidence="1">
    <location>
        <begin position="24"/>
        <end position="90"/>
    </location>
</feature>
<dbReference type="Proteomes" id="UP000789405">
    <property type="component" value="Unassembled WGS sequence"/>
</dbReference>
<proteinExistence type="predicted"/>
<dbReference type="EMBL" id="CAJVPY010032344">
    <property type="protein sequence ID" value="CAG8797662.1"/>
    <property type="molecule type" value="Genomic_DNA"/>
</dbReference>
<protein>
    <submittedName>
        <fullName evidence="2">24825_t:CDS:1</fullName>
    </submittedName>
</protein>
<evidence type="ECO:0000313" key="3">
    <source>
        <dbReference type="Proteomes" id="UP000789405"/>
    </source>
</evidence>
<comment type="caution">
    <text evidence="2">The sequence shown here is derived from an EMBL/GenBank/DDBJ whole genome shotgun (WGS) entry which is preliminary data.</text>
</comment>
<keyword evidence="3" id="KW-1185">Reference proteome</keyword>